<dbReference type="EMBL" id="JAVDYC010000001">
    <property type="protein sequence ID" value="MDR7322117.1"/>
    <property type="molecule type" value="Genomic_DNA"/>
</dbReference>
<evidence type="ECO:0008006" key="4">
    <source>
        <dbReference type="Google" id="ProtNLM"/>
    </source>
</evidence>
<proteinExistence type="predicted"/>
<evidence type="ECO:0000256" key="1">
    <source>
        <dbReference type="SAM" id="Phobius"/>
    </source>
</evidence>
<accession>A0AAE3ZLP7</accession>
<evidence type="ECO:0000313" key="3">
    <source>
        <dbReference type="Proteomes" id="UP001183629"/>
    </source>
</evidence>
<keyword evidence="1" id="KW-0472">Membrane</keyword>
<dbReference type="Proteomes" id="UP001183629">
    <property type="component" value="Unassembled WGS sequence"/>
</dbReference>
<keyword evidence="3" id="KW-1185">Reference proteome</keyword>
<organism evidence="2 3">
    <name type="scientific">Catenuloplanes niger</name>
    <dbReference type="NCBI Taxonomy" id="587534"/>
    <lineage>
        <taxon>Bacteria</taxon>
        <taxon>Bacillati</taxon>
        <taxon>Actinomycetota</taxon>
        <taxon>Actinomycetes</taxon>
        <taxon>Micromonosporales</taxon>
        <taxon>Micromonosporaceae</taxon>
        <taxon>Catenuloplanes</taxon>
    </lineage>
</organism>
<keyword evidence="1" id="KW-0812">Transmembrane</keyword>
<reference evidence="2 3" key="1">
    <citation type="submission" date="2023-07" db="EMBL/GenBank/DDBJ databases">
        <title>Sequencing the genomes of 1000 actinobacteria strains.</title>
        <authorList>
            <person name="Klenk H.-P."/>
        </authorList>
    </citation>
    <scope>NUCLEOTIDE SEQUENCE [LARGE SCALE GENOMIC DNA]</scope>
    <source>
        <strain evidence="2 3">DSM 44711</strain>
    </source>
</reference>
<feature type="transmembrane region" description="Helical" evidence="1">
    <location>
        <begin position="142"/>
        <end position="164"/>
    </location>
</feature>
<sequence>MRSLLRLAVPLALVAAVLSTLVAAVLSAPGVARARADVFVEVNPSTIAAGGEVSVRASCTENVDGAVVRSDAFGELRVAPEYGFLTGRTEIPAGTAADDYRVELVCTGGGRALGTLRVVADTRPSRGPATGFGGLAGAGPDAGGLALLGAGLAATAAGAALLVFRLRRRRLG</sequence>
<protein>
    <recommendedName>
        <fullName evidence="4">Sortase</fullName>
    </recommendedName>
</protein>
<dbReference type="RefSeq" id="WP_310411996.1">
    <property type="nucleotide sequence ID" value="NZ_JAVDYC010000001.1"/>
</dbReference>
<dbReference type="AlphaFoldDB" id="A0AAE3ZLP7"/>
<comment type="caution">
    <text evidence="2">The sequence shown here is derived from an EMBL/GenBank/DDBJ whole genome shotgun (WGS) entry which is preliminary data.</text>
</comment>
<name>A0AAE3ZLP7_9ACTN</name>
<gene>
    <name evidence="2" type="ORF">J2S44_002367</name>
</gene>
<evidence type="ECO:0000313" key="2">
    <source>
        <dbReference type="EMBL" id="MDR7322117.1"/>
    </source>
</evidence>
<keyword evidence="1" id="KW-1133">Transmembrane helix</keyword>